<dbReference type="AlphaFoldDB" id="A0A915EUM2"/>
<feature type="compositionally biased region" description="Basic and acidic residues" evidence="1">
    <location>
        <begin position="93"/>
        <end position="107"/>
    </location>
</feature>
<proteinExistence type="predicted"/>
<keyword evidence="2" id="KW-1185">Reference proteome</keyword>
<accession>A0A915EUM2</accession>
<name>A0A915EUM2_9BILA</name>
<evidence type="ECO:0000313" key="2">
    <source>
        <dbReference type="Proteomes" id="UP000887574"/>
    </source>
</evidence>
<dbReference type="Proteomes" id="UP000887574">
    <property type="component" value="Unplaced"/>
</dbReference>
<protein>
    <submittedName>
        <fullName evidence="3">Uncharacterized protein</fullName>
    </submittedName>
</protein>
<feature type="region of interest" description="Disordered" evidence="1">
    <location>
        <begin position="71"/>
        <end position="107"/>
    </location>
</feature>
<sequence>MPWTQQKPRVLRLILHNQLDRSEYDKFAREKTDKIKSAYKTSLKESSQAAPIANTCSPPKYVIPSKRLKPKYDSSSLEGVPDPHHNLRQQMRKRIETEHEKQKSSDFTKESIDLAKCLGKLSFKS</sequence>
<evidence type="ECO:0000256" key="1">
    <source>
        <dbReference type="SAM" id="MobiDB-lite"/>
    </source>
</evidence>
<dbReference type="WBParaSite" id="jg9694">
    <property type="protein sequence ID" value="jg9694"/>
    <property type="gene ID" value="jg9694"/>
</dbReference>
<evidence type="ECO:0000313" key="3">
    <source>
        <dbReference type="WBParaSite" id="jg9694"/>
    </source>
</evidence>
<organism evidence="2 3">
    <name type="scientific">Ditylenchus dipsaci</name>
    <dbReference type="NCBI Taxonomy" id="166011"/>
    <lineage>
        <taxon>Eukaryota</taxon>
        <taxon>Metazoa</taxon>
        <taxon>Ecdysozoa</taxon>
        <taxon>Nematoda</taxon>
        <taxon>Chromadorea</taxon>
        <taxon>Rhabditida</taxon>
        <taxon>Tylenchina</taxon>
        <taxon>Tylenchomorpha</taxon>
        <taxon>Sphaerularioidea</taxon>
        <taxon>Anguinidae</taxon>
        <taxon>Anguininae</taxon>
        <taxon>Ditylenchus</taxon>
    </lineage>
</organism>
<reference evidence="3" key="1">
    <citation type="submission" date="2022-11" db="UniProtKB">
        <authorList>
            <consortium name="WormBaseParasite"/>
        </authorList>
    </citation>
    <scope>IDENTIFICATION</scope>
</reference>